<dbReference type="Proteomes" id="UP000789375">
    <property type="component" value="Unassembled WGS sequence"/>
</dbReference>
<sequence>MTDDKKEIILDIAISSDGSLAATFNSEFVIEIYDLKDNKTTCLNTIPVGNLSGEIYSLAISNSQGKEKYAYVAVSSFREPTPAPPVGPPLRPAVTDLEKGPDNLEETFVFSVILQKEQTRKIETIVDRGGVVRFINNALSKNDKSDGSISLIVMNKFGITKVFINPLAAKEYELPRTIQVKVENLYEENPCTKFLYNRVEKNFLCVEDYRNQRLELYNLQSLDLELFCYKRDELSDLTQARGNSMFSISKNGLLLAYCNGTRSIAIHLMENGLEITSHEFIDANKVLFISFTEDDEKLFIVTQNESSLKIYIWDLFNSKMIIDDQMINIFSSLEWYNSHLIACSNGIIAYSEKEGKEDRDKCSVFKTSTIPTFKPQGLHTIDINDKPEFVVNNNKEPWNHDKDLEQRFYKLVENEKIQIIIGKTTVQVWMTNGDNNKSKQDKSVLEYIWVNKSNEKIEVSSLNVGKKEFTLDLTWTVYNEENKLHEKKKHHIHWPNETHVLKDACVAMENLYERRDEPVGMERLTVYNDLVADTESLIKKCIEDNTDLWSLTEIRYDIMANIIRSKNTTLIHQILFDYKGTNEKKTRVSRYIHIPREKKWPMMSTNNNSSDEISDSMRHLNNSSDGNRRESDSEKEISDLEPVINNSSGGNRRESDSKKEISDLELAINKSSGGHRRDKVIVAMLLVYYSNNAEKNIGWMHTLTNALPLLKSDFEPYLKELFYKPCFGSKEENVDTRFVDEIKLNKGYKTEICALNVRPRLLLKPNEPSWWNELKKSFTRKGTKNEATQVTLRVVPLPNFTVYSDGPETTPAYLKIPAILKISLKFILLIFKPRGYAITNKEKYSTFLKLISNKKGGRLYELYDNPAMEACIDFKWGATRNHFWRHFAIFIAFSFMFALVSGIIKDVGFVIGNLMYGIFFYLGYYLLSTKVVQFYHEKSKNYFTIYNIIDITSIMLAIATMIFFLVRNDYSSSEEIRKIIIMQAFAVLLLWLELLLSIVAFGHAMHIILKDPNRIELIPNGDTFNITLPNNDEIVKITQDINVTQPVENYYRSFVYSVMGAYFWILGRWDQIEEWDFWPVYVISIGASIILVIIMQNLLIAFMTGVYEDAKQNGKLAVLGYRADLIANYETMEKPMGSHRGNPKYIYYVGSSEYQEEWLDRAKTYRKTLKSLSFKDVSSKVLSQDDISNDKKLTEMQTDIKSLQDAVNTIKELVLKIK</sequence>
<keyword evidence="4" id="KW-1185">Reference proteome</keyword>
<dbReference type="AlphaFoldDB" id="A0A9N9FHF3"/>
<feature type="transmembrane region" description="Helical" evidence="2">
    <location>
        <begin position="948"/>
        <end position="967"/>
    </location>
</feature>
<protein>
    <submittedName>
        <fullName evidence="3">4114_t:CDS:1</fullName>
    </submittedName>
</protein>
<keyword evidence="2" id="KW-0472">Membrane</keyword>
<evidence type="ECO:0000313" key="3">
    <source>
        <dbReference type="EMBL" id="CAG8533320.1"/>
    </source>
</evidence>
<evidence type="ECO:0000256" key="1">
    <source>
        <dbReference type="SAM" id="MobiDB-lite"/>
    </source>
</evidence>
<feature type="transmembrane region" description="Helical" evidence="2">
    <location>
        <begin position="812"/>
        <end position="831"/>
    </location>
</feature>
<feature type="compositionally biased region" description="Basic and acidic residues" evidence="1">
    <location>
        <begin position="626"/>
        <end position="638"/>
    </location>
</feature>
<dbReference type="SUPFAM" id="SSF82171">
    <property type="entry name" value="DPP6 N-terminal domain-like"/>
    <property type="match status" value="1"/>
</dbReference>
<keyword evidence="2" id="KW-0812">Transmembrane</keyword>
<feature type="transmembrane region" description="Helical" evidence="2">
    <location>
        <begin position="1078"/>
        <end position="1102"/>
    </location>
</feature>
<feature type="compositionally biased region" description="Basic and acidic residues" evidence="1">
    <location>
        <begin position="651"/>
        <end position="660"/>
    </location>
</feature>
<comment type="caution">
    <text evidence="3">The sequence shown here is derived from an EMBL/GenBank/DDBJ whole genome shotgun (WGS) entry which is preliminary data.</text>
</comment>
<proteinExistence type="predicted"/>
<accession>A0A9N9FHF3</accession>
<organism evidence="3 4">
    <name type="scientific">Funneliformis mosseae</name>
    <name type="common">Endomycorrhizal fungus</name>
    <name type="synonym">Glomus mosseae</name>
    <dbReference type="NCBI Taxonomy" id="27381"/>
    <lineage>
        <taxon>Eukaryota</taxon>
        <taxon>Fungi</taxon>
        <taxon>Fungi incertae sedis</taxon>
        <taxon>Mucoromycota</taxon>
        <taxon>Glomeromycotina</taxon>
        <taxon>Glomeromycetes</taxon>
        <taxon>Glomerales</taxon>
        <taxon>Glomeraceae</taxon>
        <taxon>Funneliformis</taxon>
    </lineage>
</organism>
<gene>
    <name evidence="3" type="ORF">FMOSSE_LOCUS5617</name>
</gene>
<reference evidence="3" key="1">
    <citation type="submission" date="2021-06" db="EMBL/GenBank/DDBJ databases">
        <authorList>
            <person name="Kallberg Y."/>
            <person name="Tangrot J."/>
            <person name="Rosling A."/>
        </authorList>
    </citation>
    <scope>NUCLEOTIDE SEQUENCE</scope>
    <source>
        <strain evidence="3">87-6 pot B 2015</strain>
    </source>
</reference>
<name>A0A9N9FHF3_FUNMO</name>
<evidence type="ECO:0000313" key="4">
    <source>
        <dbReference type="Proteomes" id="UP000789375"/>
    </source>
</evidence>
<feature type="region of interest" description="Disordered" evidence="1">
    <location>
        <begin position="601"/>
        <end position="660"/>
    </location>
</feature>
<keyword evidence="2" id="KW-1133">Transmembrane helix</keyword>
<feature type="transmembrane region" description="Helical" evidence="2">
    <location>
        <begin position="910"/>
        <end position="927"/>
    </location>
</feature>
<evidence type="ECO:0000256" key="2">
    <source>
        <dbReference type="SAM" id="Phobius"/>
    </source>
</evidence>
<feature type="transmembrane region" description="Helical" evidence="2">
    <location>
        <begin position="883"/>
        <end position="904"/>
    </location>
</feature>
<feature type="transmembrane region" description="Helical" evidence="2">
    <location>
        <begin position="1049"/>
        <end position="1066"/>
    </location>
</feature>
<feature type="transmembrane region" description="Helical" evidence="2">
    <location>
        <begin position="979"/>
        <end position="1001"/>
    </location>
</feature>
<dbReference type="EMBL" id="CAJVPP010001089">
    <property type="protein sequence ID" value="CAG8533320.1"/>
    <property type="molecule type" value="Genomic_DNA"/>
</dbReference>